<dbReference type="AlphaFoldDB" id="A0A7W6GJ82"/>
<proteinExistence type="predicted"/>
<feature type="transmembrane region" description="Helical" evidence="1">
    <location>
        <begin position="284"/>
        <end position="306"/>
    </location>
</feature>
<feature type="transmembrane region" description="Helical" evidence="1">
    <location>
        <begin position="318"/>
        <end position="337"/>
    </location>
</feature>
<keyword evidence="1" id="KW-0812">Transmembrane</keyword>
<feature type="transmembrane region" description="Helical" evidence="1">
    <location>
        <begin position="349"/>
        <end position="368"/>
    </location>
</feature>
<feature type="transmembrane region" description="Helical" evidence="1">
    <location>
        <begin position="228"/>
        <end position="245"/>
    </location>
</feature>
<name>A0A7W6GJ82_9HYPH</name>
<evidence type="ECO:0000313" key="3">
    <source>
        <dbReference type="Proteomes" id="UP000574761"/>
    </source>
</evidence>
<dbReference type="Proteomes" id="UP000574761">
    <property type="component" value="Unassembled WGS sequence"/>
</dbReference>
<dbReference type="InterPro" id="IPR010266">
    <property type="entry name" value="NnrS"/>
</dbReference>
<evidence type="ECO:0000313" key="2">
    <source>
        <dbReference type="EMBL" id="MBB3975634.1"/>
    </source>
</evidence>
<feature type="transmembrane region" description="Helical" evidence="1">
    <location>
        <begin position="77"/>
        <end position="96"/>
    </location>
</feature>
<feature type="transmembrane region" description="Helical" evidence="1">
    <location>
        <begin position="257"/>
        <end position="278"/>
    </location>
</feature>
<accession>A0A7W6GJ82</accession>
<keyword evidence="3" id="KW-1185">Reference proteome</keyword>
<evidence type="ECO:0000256" key="1">
    <source>
        <dbReference type="SAM" id="Phobius"/>
    </source>
</evidence>
<dbReference type="EMBL" id="JACIEE010000002">
    <property type="protein sequence ID" value="MBB3975634.1"/>
    <property type="molecule type" value="Genomic_DNA"/>
</dbReference>
<feature type="transmembrane region" description="Helical" evidence="1">
    <location>
        <begin position="50"/>
        <end position="70"/>
    </location>
</feature>
<protein>
    <submittedName>
        <fullName evidence="2">Uncharacterized protein involved in response to NO</fullName>
    </submittedName>
</protein>
<dbReference type="Pfam" id="PF05940">
    <property type="entry name" value="NnrS"/>
    <property type="match status" value="1"/>
</dbReference>
<feature type="transmembrane region" description="Helical" evidence="1">
    <location>
        <begin position="160"/>
        <end position="185"/>
    </location>
</feature>
<reference evidence="2 3" key="1">
    <citation type="submission" date="2020-08" db="EMBL/GenBank/DDBJ databases">
        <title>Genomic Encyclopedia of Type Strains, Phase IV (KMG-IV): sequencing the most valuable type-strain genomes for metagenomic binning, comparative biology and taxonomic classification.</title>
        <authorList>
            <person name="Goeker M."/>
        </authorList>
    </citation>
    <scope>NUCLEOTIDE SEQUENCE [LARGE SCALE GENOMIC DNA]</scope>
    <source>
        <strain evidence="2 3">DSM 100211</strain>
    </source>
</reference>
<comment type="caution">
    <text evidence="2">The sequence shown here is derived from an EMBL/GenBank/DDBJ whole genome shotgun (WGS) entry which is preliminary data.</text>
</comment>
<dbReference type="RefSeq" id="WP_343059408.1">
    <property type="nucleotide sequence ID" value="NZ_JACIEE010000002.1"/>
</dbReference>
<sequence>MRKRRIDHPFWQSPHRPLFALAGLWALVAPLVWLFPDGFATDPVGSHRHELMFGMGGAAVGGYLLTALPAWTGRGQVPAGLTLALSLLWIAGRLGFRLSEMLPSIVVSVATSAYFAVLATFILWTLLQSRLWSRLWVVAAICGLMLADLLLVSGPVAVHGRIGLCGVLLFAVLISAIGGRAVPAFTRHWLERRKVAAHFHDGRRLGRLGLSALAVGGATAFADASTAAGALLVLSGMLQLVRMAGWQSFRAVRYPALLLLHLAWFWLLAGLVLVGLALLSPQTLALSAAMHALTMGAMGTMMLAIMSRAAMARRCDRLVLSPTLAFAFALVWLSAPIRIAAGSMAAETLVPIRVASLFWIAGWALFLCSHLQSLRRPVPLPVLSARIGRPSP</sequence>
<gene>
    <name evidence="2" type="ORF">GGQ64_000821</name>
</gene>
<keyword evidence="1" id="KW-1133">Transmembrane helix</keyword>
<organism evidence="2 3">
    <name type="scientific">Mycoplana azooxidifex</name>
    <dbReference type="NCBI Taxonomy" id="1636188"/>
    <lineage>
        <taxon>Bacteria</taxon>
        <taxon>Pseudomonadati</taxon>
        <taxon>Pseudomonadota</taxon>
        <taxon>Alphaproteobacteria</taxon>
        <taxon>Hyphomicrobiales</taxon>
        <taxon>Rhizobiaceae</taxon>
        <taxon>Mycoplana</taxon>
    </lineage>
</organism>
<feature type="transmembrane region" description="Helical" evidence="1">
    <location>
        <begin position="135"/>
        <end position="154"/>
    </location>
</feature>
<feature type="transmembrane region" description="Helical" evidence="1">
    <location>
        <begin position="102"/>
        <end position="123"/>
    </location>
</feature>
<feature type="transmembrane region" description="Helical" evidence="1">
    <location>
        <begin position="205"/>
        <end position="222"/>
    </location>
</feature>
<keyword evidence="1" id="KW-0472">Membrane</keyword>